<dbReference type="GO" id="GO:0016746">
    <property type="term" value="F:acyltransferase activity"/>
    <property type="evidence" value="ECO:0007669"/>
    <property type="project" value="UniProtKB-KW"/>
</dbReference>
<dbReference type="InterPro" id="IPR029058">
    <property type="entry name" value="AB_hydrolase_fold"/>
</dbReference>
<dbReference type="InterPro" id="IPR019734">
    <property type="entry name" value="TPR_rpt"/>
</dbReference>
<evidence type="ECO:0000313" key="3">
    <source>
        <dbReference type="EMBL" id="KPQ08215.1"/>
    </source>
</evidence>
<dbReference type="InterPro" id="IPR000073">
    <property type="entry name" value="AB_hydrolase_1"/>
</dbReference>
<name>A0A0P7XLP0_9BACT</name>
<keyword evidence="3" id="KW-0378">Hydrolase</keyword>
<dbReference type="SUPFAM" id="SSF48452">
    <property type="entry name" value="TPR-like"/>
    <property type="match status" value="1"/>
</dbReference>
<dbReference type="AlphaFoldDB" id="A0A0P7XLP0"/>
<dbReference type="InterPro" id="IPR011990">
    <property type="entry name" value="TPR-like_helical_dom_sf"/>
</dbReference>
<feature type="repeat" description="TPR" evidence="1">
    <location>
        <begin position="369"/>
        <end position="402"/>
    </location>
</feature>
<dbReference type="EMBL" id="LJXT01000166">
    <property type="protein sequence ID" value="KPQ08215.1"/>
    <property type="molecule type" value="Genomic_DNA"/>
</dbReference>
<dbReference type="Pfam" id="PF00561">
    <property type="entry name" value="Abhydrolase_1"/>
    <property type="match status" value="1"/>
</dbReference>
<dbReference type="Gene3D" id="3.40.50.1820">
    <property type="entry name" value="alpha/beta hydrolase"/>
    <property type="match status" value="1"/>
</dbReference>
<dbReference type="Proteomes" id="UP000050421">
    <property type="component" value="Unassembled WGS sequence"/>
</dbReference>
<protein>
    <submittedName>
        <fullName evidence="3">Putative hydrolases or acyltransferases (Alpha/beta hydrolase superfamily)</fullName>
    </submittedName>
</protein>
<dbReference type="GO" id="GO:0047372">
    <property type="term" value="F:monoacylglycerol lipase activity"/>
    <property type="evidence" value="ECO:0007669"/>
    <property type="project" value="TreeGrafter"/>
</dbReference>
<sequence length="421" mass="47896">MVKSISFWIVVFLVSSVNCFCQESGQMTKIDGKSISFELYEIEKRHFGQPLVILESNHASSFDTWNKVINNLGENVPILAYDRAGIGNSDQFDESPTPENRTRQLKKLLEKLNLEPPYILVGHGWASILIKDFAMTYPESVEGMIYIDPVDESSSFEKMITIFNQEGWDGGKIANEFFELRKERFQQAPAGIKAEAQVMYEFAKGEKSNTKLYDFPEIPSAVLLGGNQESYMKNPFEPKLSVDYLQVVNLLQRHRISNLTDLILSQQDSEMIILSKYMHYLHLQEPEKIAESVRSKYFGDPAKKIISASQTYGPEDFQNYVEGLISYQPEGKLTEPQINMLGYDQLRRDQPEHAMVLFSYNLEQNPESANVYDSMGDGLVALGKTKEAIPYFEKAVKLGEKSQHRDLGIFKKNLASVSGEK</sequence>
<evidence type="ECO:0000256" key="1">
    <source>
        <dbReference type="PROSITE-ProRule" id="PRU00339"/>
    </source>
</evidence>
<dbReference type="PANTHER" id="PTHR43798:SF5">
    <property type="entry name" value="MONOACYLGLYCEROL LIPASE ABHD6"/>
    <property type="match status" value="1"/>
</dbReference>
<comment type="caution">
    <text evidence="3">The sequence shown here is derived from an EMBL/GenBank/DDBJ whole genome shotgun (WGS) entry which is preliminary data.</text>
</comment>
<reference evidence="3 4" key="1">
    <citation type="submission" date="2015-09" db="EMBL/GenBank/DDBJ databases">
        <title>Identification and resolution of microdiversity through metagenomic sequencing of parallel consortia.</title>
        <authorList>
            <person name="Nelson W.C."/>
            <person name="Romine M.F."/>
            <person name="Lindemann S.R."/>
        </authorList>
    </citation>
    <scope>NUCLEOTIDE SEQUENCE [LARGE SCALE GENOMIC DNA]</scope>
    <source>
        <strain evidence="3">HL-49</strain>
    </source>
</reference>
<dbReference type="GO" id="GO:0016020">
    <property type="term" value="C:membrane"/>
    <property type="evidence" value="ECO:0007669"/>
    <property type="project" value="TreeGrafter"/>
</dbReference>
<dbReference type="OrthoDB" id="59888at2"/>
<dbReference type="GO" id="GO:0046464">
    <property type="term" value="P:acylglycerol catabolic process"/>
    <property type="evidence" value="ECO:0007669"/>
    <property type="project" value="TreeGrafter"/>
</dbReference>
<dbReference type="PANTHER" id="PTHR43798">
    <property type="entry name" value="MONOACYLGLYCEROL LIPASE"/>
    <property type="match status" value="1"/>
</dbReference>
<evidence type="ECO:0000259" key="2">
    <source>
        <dbReference type="Pfam" id="PF00561"/>
    </source>
</evidence>
<keyword evidence="1" id="KW-0802">TPR repeat</keyword>
<keyword evidence="3" id="KW-0012">Acyltransferase</keyword>
<evidence type="ECO:0000313" key="4">
    <source>
        <dbReference type="Proteomes" id="UP000050421"/>
    </source>
</evidence>
<dbReference type="eggNOG" id="COG1680">
    <property type="taxonomic scope" value="Bacteria"/>
</dbReference>
<proteinExistence type="predicted"/>
<organism evidence="3 4">
    <name type="scientific">Algoriphagus marincola HL-49</name>
    <dbReference type="NCBI Taxonomy" id="1305737"/>
    <lineage>
        <taxon>Bacteria</taxon>
        <taxon>Pseudomonadati</taxon>
        <taxon>Bacteroidota</taxon>
        <taxon>Cytophagia</taxon>
        <taxon>Cytophagales</taxon>
        <taxon>Cyclobacteriaceae</taxon>
        <taxon>Algoriphagus</taxon>
    </lineage>
</organism>
<dbReference type="InterPro" id="IPR050266">
    <property type="entry name" value="AB_hydrolase_sf"/>
</dbReference>
<dbReference type="PROSITE" id="PS50005">
    <property type="entry name" value="TPR"/>
    <property type="match status" value="1"/>
</dbReference>
<dbReference type="eggNOG" id="COG0596">
    <property type="taxonomic scope" value="Bacteria"/>
</dbReference>
<feature type="domain" description="AB hydrolase-1" evidence="2">
    <location>
        <begin position="51"/>
        <end position="188"/>
    </location>
</feature>
<accession>A0A0P7XLP0</accession>
<keyword evidence="3" id="KW-0808">Transferase</keyword>
<dbReference type="STRING" id="1305737.GCA_000526355_01512"/>
<dbReference type="SUPFAM" id="SSF53474">
    <property type="entry name" value="alpha/beta-Hydrolases"/>
    <property type="match status" value="1"/>
</dbReference>
<dbReference type="Gene3D" id="1.25.40.10">
    <property type="entry name" value="Tetratricopeptide repeat domain"/>
    <property type="match status" value="1"/>
</dbReference>
<gene>
    <name evidence="3" type="ORF">HLUCCX10_17315</name>
</gene>
<dbReference type="PATRIC" id="fig|1305737.6.peg.690"/>